<evidence type="ECO:0000313" key="4">
    <source>
        <dbReference type="EMBL" id="SMF02678.1"/>
    </source>
</evidence>
<dbReference type="Proteomes" id="UP000192906">
    <property type="component" value="Unassembled WGS sequence"/>
</dbReference>
<dbReference type="PROSITE" id="PS50110">
    <property type="entry name" value="RESPONSE_REGULATORY"/>
    <property type="match status" value="1"/>
</dbReference>
<dbReference type="GO" id="GO:0000160">
    <property type="term" value="P:phosphorelay signal transduction system"/>
    <property type="evidence" value="ECO:0007669"/>
    <property type="project" value="InterPro"/>
</dbReference>
<dbReference type="SUPFAM" id="SSF52172">
    <property type="entry name" value="CheY-like"/>
    <property type="match status" value="1"/>
</dbReference>
<dbReference type="InterPro" id="IPR050956">
    <property type="entry name" value="2C_system_His_kinase"/>
</dbReference>
<evidence type="ECO:0000256" key="2">
    <source>
        <dbReference type="PROSITE-ProRule" id="PRU00169"/>
    </source>
</evidence>
<sequence length="127" mass="14152">MSCKDLSKLKILVADDSRPVRLVLKTYLGQLGFEPTLAENGTEALQKLITEKFDVAFMDVHMPEMNGTEVVSRIRNEGMTIPVFAMTTGDDAELLTKCLNCGYNSFLLKPIIKTELTKIISKLTDSH</sequence>
<dbReference type="InterPro" id="IPR011006">
    <property type="entry name" value="CheY-like_superfamily"/>
</dbReference>
<dbReference type="Pfam" id="PF00072">
    <property type="entry name" value="Response_reg"/>
    <property type="match status" value="1"/>
</dbReference>
<proteinExistence type="predicted"/>
<dbReference type="CDD" id="cd17546">
    <property type="entry name" value="REC_hyHK_CKI1_RcsC-like"/>
    <property type="match status" value="1"/>
</dbReference>
<protein>
    <submittedName>
        <fullName evidence="4">Two-component system, chemotaxis family, response regulator CheY</fullName>
    </submittedName>
</protein>
<dbReference type="SMART" id="SM00448">
    <property type="entry name" value="REC"/>
    <property type="match status" value="1"/>
</dbReference>
<reference evidence="5" key="1">
    <citation type="submission" date="2017-04" db="EMBL/GenBank/DDBJ databases">
        <authorList>
            <person name="Varghese N."/>
            <person name="Submissions S."/>
        </authorList>
    </citation>
    <scope>NUCLEOTIDE SEQUENCE [LARGE SCALE GENOMIC DNA]</scope>
    <source>
        <strain evidence="5">K3S</strain>
    </source>
</reference>
<dbReference type="InterPro" id="IPR001789">
    <property type="entry name" value="Sig_transdc_resp-reg_receiver"/>
</dbReference>
<feature type="modified residue" description="4-aspartylphosphate" evidence="2">
    <location>
        <position position="59"/>
    </location>
</feature>
<dbReference type="EMBL" id="FWZU01000002">
    <property type="protein sequence ID" value="SMF02678.1"/>
    <property type="molecule type" value="Genomic_DNA"/>
</dbReference>
<dbReference type="OrthoDB" id="9788090at2"/>
<keyword evidence="1 2" id="KW-0597">Phosphoprotein</keyword>
<keyword evidence="5" id="KW-1185">Reference proteome</keyword>
<dbReference type="PANTHER" id="PTHR43719">
    <property type="entry name" value="TWO-COMPONENT HISTIDINE KINASE"/>
    <property type="match status" value="1"/>
</dbReference>
<dbReference type="RefSeq" id="WP_085099865.1">
    <property type="nucleotide sequence ID" value="NZ_FWZU01000002.1"/>
</dbReference>
<dbReference type="PANTHER" id="PTHR43719:SF28">
    <property type="entry name" value="PEROXIDE STRESS-ACTIVATED HISTIDINE KINASE MAK1-RELATED"/>
    <property type="match status" value="1"/>
</dbReference>
<dbReference type="AlphaFoldDB" id="A0A1X7CTJ0"/>
<dbReference type="Gene3D" id="3.40.50.2300">
    <property type="match status" value="1"/>
</dbReference>
<gene>
    <name evidence="4" type="ORF">SAMN06295933_1229</name>
</gene>
<evidence type="ECO:0000259" key="3">
    <source>
        <dbReference type="PROSITE" id="PS50110"/>
    </source>
</evidence>
<evidence type="ECO:0000313" key="5">
    <source>
        <dbReference type="Proteomes" id="UP000192906"/>
    </source>
</evidence>
<dbReference type="STRING" id="1519643.SAMN06295933_1229"/>
<name>A0A1X7CTJ0_9BACT</name>
<accession>A0A1X7CTJ0</accession>
<feature type="domain" description="Response regulatory" evidence="3">
    <location>
        <begin position="10"/>
        <end position="124"/>
    </location>
</feature>
<evidence type="ECO:0000256" key="1">
    <source>
        <dbReference type="ARBA" id="ARBA00022553"/>
    </source>
</evidence>
<organism evidence="4 5">
    <name type="scientific">Desulfovibrio gilichinskyi</name>
    <dbReference type="NCBI Taxonomy" id="1519643"/>
    <lineage>
        <taxon>Bacteria</taxon>
        <taxon>Pseudomonadati</taxon>
        <taxon>Thermodesulfobacteriota</taxon>
        <taxon>Desulfovibrionia</taxon>
        <taxon>Desulfovibrionales</taxon>
        <taxon>Desulfovibrionaceae</taxon>
        <taxon>Desulfovibrio</taxon>
    </lineage>
</organism>